<feature type="domain" description="NXPE C-terminal" evidence="3">
    <location>
        <begin position="313"/>
        <end position="533"/>
    </location>
</feature>
<dbReference type="EMBL" id="GG666673">
    <property type="protein sequence ID" value="EEN44556.1"/>
    <property type="molecule type" value="Genomic_DNA"/>
</dbReference>
<dbReference type="Pfam" id="PF06312">
    <property type="entry name" value="Neurexophilin"/>
    <property type="match status" value="1"/>
</dbReference>
<name>C3ZSC6_BRAFL</name>
<dbReference type="InterPro" id="IPR013783">
    <property type="entry name" value="Ig-like_fold"/>
</dbReference>
<dbReference type="InterPro" id="IPR014756">
    <property type="entry name" value="Ig_E-set"/>
</dbReference>
<evidence type="ECO:0000256" key="2">
    <source>
        <dbReference type="SAM" id="Phobius"/>
    </source>
</evidence>
<dbReference type="InterPro" id="IPR057106">
    <property type="entry name" value="NXPE4_C"/>
</dbReference>
<evidence type="ECO:0000259" key="3">
    <source>
        <dbReference type="Pfam" id="PF24536"/>
    </source>
</evidence>
<protein>
    <recommendedName>
        <fullName evidence="3">NXPE C-terminal domain-containing protein</fullName>
    </recommendedName>
</protein>
<reference evidence="4" key="1">
    <citation type="journal article" date="2008" name="Nature">
        <title>The amphioxus genome and the evolution of the chordate karyotype.</title>
        <authorList>
            <consortium name="US DOE Joint Genome Institute (JGI-PGF)"/>
            <person name="Putnam N.H."/>
            <person name="Butts T."/>
            <person name="Ferrier D.E.K."/>
            <person name="Furlong R.F."/>
            <person name="Hellsten U."/>
            <person name="Kawashima T."/>
            <person name="Robinson-Rechavi M."/>
            <person name="Shoguchi E."/>
            <person name="Terry A."/>
            <person name="Yu J.-K."/>
            <person name="Benito-Gutierrez E.L."/>
            <person name="Dubchak I."/>
            <person name="Garcia-Fernandez J."/>
            <person name="Gibson-Brown J.J."/>
            <person name="Grigoriev I.V."/>
            <person name="Horton A.C."/>
            <person name="de Jong P.J."/>
            <person name="Jurka J."/>
            <person name="Kapitonov V.V."/>
            <person name="Kohara Y."/>
            <person name="Kuroki Y."/>
            <person name="Lindquist E."/>
            <person name="Lucas S."/>
            <person name="Osoegawa K."/>
            <person name="Pennacchio L.A."/>
            <person name="Salamov A.A."/>
            <person name="Satou Y."/>
            <person name="Sauka-Spengler T."/>
            <person name="Schmutz J."/>
            <person name="Shin-I T."/>
            <person name="Toyoda A."/>
            <person name="Bronner-Fraser M."/>
            <person name="Fujiyama A."/>
            <person name="Holland L.Z."/>
            <person name="Holland P.W.H."/>
            <person name="Satoh N."/>
            <person name="Rokhsar D.S."/>
        </authorList>
    </citation>
    <scope>NUCLEOTIDE SEQUENCE [LARGE SCALE GENOMIC DNA]</scope>
    <source>
        <strain evidence="4">S238N-H82</strain>
        <tissue evidence="4">Testes</tissue>
    </source>
</reference>
<feature type="transmembrane region" description="Helical" evidence="2">
    <location>
        <begin position="9"/>
        <end position="28"/>
    </location>
</feature>
<dbReference type="InterPro" id="IPR026845">
    <property type="entry name" value="NXPH/NXPE"/>
</dbReference>
<organism>
    <name type="scientific">Branchiostoma floridae</name>
    <name type="common">Florida lancelet</name>
    <name type="synonym">Amphioxus</name>
    <dbReference type="NCBI Taxonomy" id="7739"/>
    <lineage>
        <taxon>Eukaryota</taxon>
        <taxon>Metazoa</taxon>
        <taxon>Chordata</taxon>
        <taxon>Cephalochordata</taxon>
        <taxon>Leptocardii</taxon>
        <taxon>Amphioxiformes</taxon>
        <taxon>Branchiostomatidae</taxon>
        <taxon>Branchiostoma</taxon>
    </lineage>
</organism>
<dbReference type="Pfam" id="PF24536">
    <property type="entry name" value="NXPE4_C"/>
    <property type="match status" value="1"/>
</dbReference>
<evidence type="ECO:0000313" key="4">
    <source>
        <dbReference type="EMBL" id="EEN44556.1"/>
    </source>
</evidence>
<sequence length="534" mass="61640">MAPETRHKISVKGLCFISLAAVLLYLLLVNHYRGNKKIMSPHLRRDNPKQKHGQRNLNVVRSAVHNHNNIISISRKTSASTTSLHLINNRDVYNVGETLFIKIVASDAMGRPKHYGEDLFLAKLYSNSPIQACFPGKITDYGNGTYLAKFLLSWPGNLSVSVKLLRSSEAVQVLRRVRDTFLDRRVTICNFVHENKRRSEWTKCAFSRNDSVNPRDVCDYSKPVPNATFYCERPPTLSCNSILECKQYGHTAVRIAKTRLESTLNVIRYFPTSNAPRQFLTCIDQTLRGEALPRCGPQLPKKTYEGFWFNDTWHSLRCNSRQFPPSLETYKCLQNKTFFVIGDSTGHQYEAFLKKLVGDIDTYLPDAMKEWEKEHNSIKIDFLFHTFPKNQGPPLKVKNFIYAADKVDSIIGGPDVVIIFSIWAHYCAEPIETYRSRVWGIRHAIERLLSQYPDTKVIWRTSNMREADWVWALENGNWHAYQLLENAKQILGDLNIFVMDVWDMSVCDKEMYMLHPEPNVIKNHIDLILSYICP</sequence>
<dbReference type="eggNOG" id="ENOG502QUD6">
    <property type="taxonomic scope" value="Eukaryota"/>
</dbReference>
<dbReference type="SUPFAM" id="SSF81296">
    <property type="entry name" value="E set domains"/>
    <property type="match status" value="1"/>
</dbReference>
<accession>C3ZSC6</accession>
<dbReference type="STRING" id="7739.C3ZSC6"/>
<keyword evidence="2" id="KW-0472">Membrane</keyword>
<dbReference type="PANTHER" id="PTHR16165:SF5">
    <property type="entry name" value="NXPE FAMILY MEMBER 3"/>
    <property type="match status" value="1"/>
</dbReference>
<dbReference type="InParanoid" id="C3ZSC6"/>
<comment type="similarity">
    <text evidence="1">Belongs to the NXPE family.</text>
</comment>
<dbReference type="AlphaFoldDB" id="C3ZSC6"/>
<dbReference type="PANTHER" id="PTHR16165">
    <property type="entry name" value="NXPE FAMILY MEMBER"/>
    <property type="match status" value="1"/>
</dbReference>
<gene>
    <name evidence="4" type="ORF">BRAFLDRAFT_280610</name>
</gene>
<proteinExistence type="inferred from homology"/>
<evidence type="ECO:0000256" key="1">
    <source>
        <dbReference type="ARBA" id="ARBA00005431"/>
    </source>
</evidence>
<keyword evidence="2" id="KW-1133">Transmembrane helix</keyword>
<keyword evidence="2" id="KW-0812">Transmembrane</keyword>
<dbReference type="Gene3D" id="2.60.40.10">
    <property type="entry name" value="Immunoglobulins"/>
    <property type="match status" value="1"/>
</dbReference>